<dbReference type="Proteomes" id="UP000176377">
    <property type="component" value="Unassembled WGS sequence"/>
</dbReference>
<proteinExistence type="predicted"/>
<dbReference type="EMBL" id="MFLA01000032">
    <property type="protein sequence ID" value="OGG58517.1"/>
    <property type="molecule type" value="Genomic_DNA"/>
</dbReference>
<evidence type="ECO:0000313" key="2">
    <source>
        <dbReference type="Proteomes" id="UP000176377"/>
    </source>
</evidence>
<sequence length="64" mass="7276">MKPDSRVPDMFGKPREKGVSEWQTFNAVRRDSGAYIISAFHMPRPTSAPSIVRYGLRLLILKKA</sequence>
<name>A0A1F6DB20_9BACT</name>
<protein>
    <submittedName>
        <fullName evidence="1">Uncharacterized protein</fullName>
    </submittedName>
</protein>
<evidence type="ECO:0000313" key="1">
    <source>
        <dbReference type="EMBL" id="OGG58517.1"/>
    </source>
</evidence>
<accession>A0A1F6DB20</accession>
<gene>
    <name evidence="1" type="ORF">A2765_02195</name>
</gene>
<comment type="caution">
    <text evidence="1">The sequence shown here is derived from an EMBL/GenBank/DDBJ whole genome shotgun (WGS) entry which is preliminary data.</text>
</comment>
<dbReference type="AlphaFoldDB" id="A0A1F6DB20"/>
<reference evidence="1 2" key="1">
    <citation type="journal article" date="2016" name="Nat. Commun.">
        <title>Thousands of microbial genomes shed light on interconnected biogeochemical processes in an aquifer system.</title>
        <authorList>
            <person name="Anantharaman K."/>
            <person name="Brown C.T."/>
            <person name="Hug L.A."/>
            <person name="Sharon I."/>
            <person name="Castelle C.J."/>
            <person name="Probst A.J."/>
            <person name="Thomas B.C."/>
            <person name="Singh A."/>
            <person name="Wilkins M.J."/>
            <person name="Karaoz U."/>
            <person name="Brodie E.L."/>
            <person name="Williams K.H."/>
            <person name="Hubbard S.S."/>
            <person name="Banfield J.F."/>
        </authorList>
    </citation>
    <scope>NUCLEOTIDE SEQUENCE [LARGE SCALE GENOMIC DNA]</scope>
</reference>
<organism evidence="1 2">
    <name type="scientific">Candidatus Kaiserbacteria bacterium RIFCSPHIGHO2_01_FULL_56_24</name>
    <dbReference type="NCBI Taxonomy" id="1798487"/>
    <lineage>
        <taxon>Bacteria</taxon>
        <taxon>Candidatus Kaiseribacteriota</taxon>
    </lineage>
</organism>